<reference evidence="1" key="1">
    <citation type="submission" date="2015-12" db="EMBL/GenBank/DDBJ databases">
        <title>Gene expression during late stages of embryo sac development: a critical building block for successful pollen-pistil interactions.</title>
        <authorList>
            <person name="Liu Y."/>
            <person name="Joly V."/>
            <person name="Sabar M."/>
            <person name="Matton D.P."/>
        </authorList>
    </citation>
    <scope>NUCLEOTIDE SEQUENCE</scope>
</reference>
<accession>A0A0V0HQV0</accession>
<evidence type="ECO:0000313" key="1">
    <source>
        <dbReference type="EMBL" id="JAP22547.1"/>
    </source>
</evidence>
<dbReference type="EMBL" id="GEDG01016453">
    <property type="protein sequence ID" value="JAP22547.1"/>
    <property type="molecule type" value="Transcribed_RNA"/>
</dbReference>
<dbReference type="AlphaFoldDB" id="A0A0V0HQV0"/>
<sequence length="73" mass="8235">MMVLLKGLGQKVVCDCQSSLVPLLIFLHLVIVSMGRYLKWLVSVDEVVHKQLMVVQLGFHLNMRSCIVILKGN</sequence>
<protein>
    <submittedName>
        <fullName evidence="1">Putative ovule protein</fullName>
    </submittedName>
</protein>
<organism evidence="1">
    <name type="scientific">Solanum chacoense</name>
    <name type="common">Chaco potato</name>
    <dbReference type="NCBI Taxonomy" id="4108"/>
    <lineage>
        <taxon>Eukaryota</taxon>
        <taxon>Viridiplantae</taxon>
        <taxon>Streptophyta</taxon>
        <taxon>Embryophyta</taxon>
        <taxon>Tracheophyta</taxon>
        <taxon>Spermatophyta</taxon>
        <taxon>Magnoliopsida</taxon>
        <taxon>eudicotyledons</taxon>
        <taxon>Gunneridae</taxon>
        <taxon>Pentapetalae</taxon>
        <taxon>asterids</taxon>
        <taxon>lamiids</taxon>
        <taxon>Solanales</taxon>
        <taxon>Solanaceae</taxon>
        <taxon>Solanoideae</taxon>
        <taxon>Solaneae</taxon>
        <taxon>Solanum</taxon>
    </lineage>
</organism>
<name>A0A0V0HQV0_SOLCH</name>
<proteinExistence type="predicted"/>